<evidence type="ECO:0000256" key="1">
    <source>
        <dbReference type="SAM" id="Phobius"/>
    </source>
</evidence>
<name>A0A6I4ULS4_9SPHN</name>
<reference evidence="2 5" key="2">
    <citation type="submission" date="2020-08" db="EMBL/GenBank/DDBJ databases">
        <title>Genomic Encyclopedia of Type Strains, Phase IV (KMG-IV): sequencing the most valuable type-strain genomes for metagenomic binning, comparative biology and taxonomic classification.</title>
        <authorList>
            <person name="Goeker M."/>
        </authorList>
    </citation>
    <scope>NUCLEOTIDE SEQUENCE [LARGE SCALE GENOMIC DNA]</scope>
    <source>
        <strain evidence="2 5">DSM 8510</strain>
    </source>
</reference>
<sequence length="151" mass="16082">MTSKPAPFTGKHMAAVFIGGFGVVIAVNLVMASYAVGSFHGTVVDNSYVASQNYNGWIHKAEASKALGWQAIPQRRADGRVVLETLAVPAEAAITAEAERPLGAREAARLTFAPQGQGRWLSNETLGAGRWQIHIAIRAGVQEWAGESALR</sequence>
<evidence type="ECO:0000313" key="3">
    <source>
        <dbReference type="EMBL" id="MXP39588.1"/>
    </source>
</evidence>
<dbReference type="EMBL" id="JACICE010000003">
    <property type="protein sequence ID" value="MBB3776734.1"/>
    <property type="molecule type" value="Genomic_DNA"/>
</dbReference>
<organism evidence="3 4">
    <name type="scientific">Erythrobacter ramosus</name>
    <dbReference type="NCBI Taxonomy" id="35811"/>
    <lineage>
        <taxon>Bacteria</taxon>
        <taxon>Pseudomonadati</taxon>
        <taxon>Pseudomonadota</taxon>
        <taxon>Alphaproteobacteria</taxon>
        <taxon>Sphingomonadales</taxon>
        <taxon>Erythrobacteraceae</taxon>
        <taxon>Erythrobacter/Porphyrobacter group</taxon>
        <taxon>Erythrobacter</taxon>
    </lineage>
</organism>
<evidence type="ECO:0000313" key="2">
    <source>
        <dbReference type="EMBL" id="MBB3776734.1"/>
    </source>
</evidence>
<dbReference type="RefSeq" id="WP_160761740.1">
    <property type="nucleotide sequence ID" value="NZ_BAAADZ010000011.1"/>
</dbReference>
<protein>
    <submittedName>
        <fullName evidence="2">Nitrogen fixation protein FixH</fullName>
    </submittedName>
</protein>
<dbReference type="Proteomes" id="UP000548685">
    <property type="component" value="Unassembled WGS sequence"/>
</dbReference>
<feature type="transmembrane region" description="Helical" evidence="1">
    <location>
        <begin position="12"/>
        <end position="36"/>
    </location>
</feature>
<dbReference type="OrthoDB" id="1495896at2"/>
<reference evidence="3 4" key="1">
    <citation type="submission" date="2019-12" db="EMBL/GenBank/DDBJ databases">
        <title>Genomic-based taxomic classification of the family Erythrobacteraceae.</title>
        <authorList>
            <person name="Xu L."/>
        </authorList>
    </citation>
    <scope>NUCLEOTIDE SEQUENCE [LARGE SCALE GENOMIC DNA]</scope>
    <source>
        <strain evidence="3 4">JCM 10282</strain>
    </source>
</reference>
<dbReference type="Proteomes" id="UP000430021">
    <property type="component" value="Unassembled WGS sequence"/>
</dbReference>
<keyword evidence="1" id="KW-1133">Transmembrane helix</keyword>
<dbReference type="InterPro" id="IPR008620">
    <property type="entry name" value="FixH"/>
</dbReference>
<evidence type="ECO:0000313" key="4">
    <source>
        <dbReference type="Proteomes" id="UP000430021"/>
    </source>
</evidence>
<dbReference type="Pfam" id="PF05751">
    <property type="entry name" value="FixH"/>
    <property type="match status" value="1"/>
</dbReference>
<dbReference type="EMBL" id="WTYB01000003">
    <property type="protein sequence ID" value="MXP39588.1"/>
    <property type="molecule type" value="Genomic_DNA"/>
</dbReference>
<keyword evidence="5" id="KW-1185">Reference proteome</keyword>
<keyword evidence="1" id="KW-0472">Membrane</keyword>
<accession>A0A6I4ULS4</accession>
<comment type="caution">
    <text evidence="3">The sequence shown here is derived from an EMBL/GenBank/DDBJ whole genome shotgun (WGS) entry which is preliminary data.</text>
</comment>
<dbReference type="AlphaFoldDB" id="A0A6I4ULS4"/>
<proteinExistence type="predicted"/>
<keyword evidence="1" id="KW-0812">Transmembrane</keyword>
<gene>
    <name evidence="2" type="ORF">FHS52_002726</name>
    <name evidence="3" type="ORF">GRI59_13345</name>
</gene>
<evidence type="ECO:0000313" key="5">
    <source>
        <dbReference type="Proteomes" id="UP000548685"/>
    </source>
</evidence>